<reference evidence="2" key="1">
    <citation type="submission" date="2022-11" db="EMBL/GenBank/DDBJ databases">
        <title>Dyadobacter pollutisoli sp. nov., isolated from plastic dumped soil.</title>
        <authorList>
            <person name="Kim J.M."/>
            <person name="Kim K.R."/>
            <person name="Lee J.K."/>
            <person name="Hao L."/>
            <person name="Jeon C.O."/>
        </authorList>
    </citation>
    <scope>NUCLEOTIDE SEQUENCE</scope>
    <source>
        <strain evidence="2">U1</strain>
    </source>
</reference>
<dbReference type="SUPFAM" id="SSF53067">
    <property type="entry name" value="Actin-like ATPase domain"/>
    <property type="match status" value="1"/>
</dbReference>
<dbReference type="InterPro" id="IPR000600">
    <property type="entry name" value="ROK"/>
</dbReference>
<dbReference type="KEGG" id="dpf:ON006_15910"/>
<dbReference type="Gene3D" id="3.30.420.40">
    <property type="match status" value="2"/>
</dbReference>
<dbReference type="InterPro" id="IPR043129">
    <property type="entry name" value="ATPase_NBD"/>
</dbReference>
<dbReference type="EMBL" id="CP112998">
    <property type="protein sequence ID" value="WAC09238.1"/>
    <property type="molecule type" value="Genomic_DNA"/>
</dbReference>
<proteinExistence type="inferred from homology"/>
<dbReference type="RefSeq" id="WP_244822936.1">
    <property type="nucleotide sequence ID" value="NZ_CP112998.1"/>
</dbReference>
<name>A0A9E8N5P9_9BACT</name>
<dbReference type="Pfam" id="PF00480">
    <property type="entry name" value="ROK"/>
    <property type="match status" value="1"/>
</dbReference>
<evidence type="ECO:0000256" key="1">
    <source>
        <dbReference type="ARBA" id="ARBA00006479"/>
    </source>
</evidence>
<dbReference type="PANTHER" id="PTHR18964:SF149">
    <property type="entry name" value="BIFUNCTIONAL UDP-N-ACETYLGLUCOSAMINE 2-EPIMERASE_N-ACETYLMANNOSAMINE KINASE"/>
    <property type="match status" value="1"/>
</dbReference>
<dbReference type="Proteomes" id="UP001164653">
    <property type="component" value="Chromosome"/>
</dbReference>
<dbReference type="PANTHER" id="PTHR18964">
    <property type="entry name" value="ROK (REPRESSOR, ORF, KINASE) FAMILY"/>
    <property type="match status" value="1"/>
</dbReference>
<keyword evidence="3" id="KW-1185">Reference proteome</keyword>
<dbReference type="AlphaFoldDB" id="A0A9E8N5P9"/>
<evidence type="ECO:0000313" key="2">
    <source>
        <dbReference type="EMBL" id="WAC09238.1"/>
    </source>
</evidence>
<gene>
    <name evidence="2" type="ORF">ON006_15910</name>
</gene>
<accession>A0A9E8N5P9</accession>
<evidence type="ECO:0000313" key="3">
    <source>
        <dbReference type="Proteomes" id="UP001164653"/>
    </source>
</evidence>
<dbReference type="CDD" id="cd23763">
    <property type="entry name" value="ASKHA_ATPase_ROK"/>
    <property type="match status" value="1"/>
</dbReference>
<protein>
    <submittedName>
        <fullName evidence="2">ROK family protein</fullName>
    </submittedName>
</protein>
<sequence>MMSLGVDIGGSHVTASVIDLSAPGKQPLHSVRKSINSFDTALHIVDSISNCIRGILNDGASVAEIGIAFPGPFDYDKGVSTIRNVGGKFEKTFGIHIKQALKDATGLGDTLFRFSNDAHCFAVGAYTRAELSSKRTVFLTLGTGFGSAFMEDGRLTTHHPALPEIGAFYNEPFLASIADDYFATRWFHNAYKRATGRDIADVQELAKMDSDISRNIFKEFGANLGSFLKPWLEKFQCDELVIGGNISKANALFFKSLKVHLSDRVNIIFCDDTEECILTGAAYIAREENSSAKGVASDDNIVEYNVNDLVEKLNGQKTAIIDGNGITSWEAIRHKLHVALSEKGRRVVWYDINACVKSGAEANEMLTEGNQSQFFDEQKIAMLSPDPSADLCIVYGAGAALSNWEGELVHLGLARKAKYSVM</sequence>
<organism evidence="2 3">
    <name type="scientific">Dyadobacter pollutisoli</name>
    <dbReference type="NCBI Taxonomy" id="2910158"/>
    <lineage>
        <taxon>Bacteria</taxon>
        <taxon>Pseudomonadati</taxon>
        <taxon>Bacteroidota</taxon>
        <taxon>Cytophagia</taxon>
        <taxon>Cytophagales</taxon>
        <taxon>Spirosomataceae</taxon>
        <taxon>Dyadobacter</taxon>
    </lineage>
</organism>
<comment type="similarity">
    <text evidence="1">Belongs to the ROK (NagC/XylR) family.</text>
</comment>